<comment type="caution">
    <text evidence="2">The sequence shown here is derived from an EMBL/GenBank/DDBJ whole genome shotgun (WGS) entry which is preliminary data.</text>
</comment>
<keyword evidence="3" id="KW-1185">Reference proteome</keyword>
<dbReference type="Proteomes" id="UP000823775">
    <property type="component" value="Unassembled WGS sequence"/>
</dbReference>
<feature type="region of interest" description="Disordered" evidence="1">
    <location>
        <begin position="73"/>
        <end position="121"/>
    </location>
</feature>
<feature type="compositionally biased region" description="Low complexity" evidence="1">
    <location>
        <begin position="94"/>
        <end position="104"/>
    </location>
</feature>
<name>A0ABS8TNI8_DATST</name>
<feature type="region of interest" description="Disordered" evidence="1">
    <location>
        <begin position="1"/>
        <end position="32"/>
    </location>
</feature>
<organism evidence="2 3">
    <name type="scientific">Datura stramonium</name>
    <name type="common">Jimsonweed</name>
    <name type="synonym">Common thornapple</name>
    <dbReference type="NCBI Taxonomy" id="4076"/>
    <lineage>
        <taxon>Eukaryota</taxon>
        <taxon>Viridiplantae</taxon>
        <taxon>Streptophyta</taxon>
        <taxon>Embryophyta</taxon>
        <taxon>Tracheophyta</taxon>
        <taxon>Spermatophyta</taxon>
        <taxon>Magnoliopsida</taxon>
        <taxon>eudicotyledons</taxon>
        <taxon>Gunneridae</taxon>
        <taxon>Pentapetalae</taxon>
        <taxon>asterids</taxon>
        <taxon>lamiids</taxon>
        <taxon>Solanales</taxon>
        <taxon>Solanaceae</taxon>
        <taxon>Solanoideae</taxon>
        <taxon>Datureae</taxon>
        <taxon>Datura</taxon>
    </lineage>
</organism>
<gene>
    <name evidence="2" type="ORF">HAX54_013043</name>
</gene>
<dbReference type="EMBL" id="JACEIK010001777">
    <property type="protein sequence ID" value="MCD7472104.1"/>
    <property type="molecule type" value="Genomic_DNA"/>
</dbReference>
<proteinExistence type="predicted"/>
<evidence type="ECO:0000256" key="1">
    <source>
        <dbReference type="SAM" id="MobiDB-lite"/>
    </source>
</evidence>
<reference evidence="2 3" key="1">
    <citation type="journal article" date="2021" name="BMC Genomics">
        <title>Datura genome reveals duplications of psychoactive alkaloid biosynthetic genes and high mutation rate following tissue culture.</title>
        <authorList>
            <person name="Rajewski A."/>
            <person name="Carter-House D."/>
            <person name="Stajich J."/>
            <person name="Litt A."/>
        </authorList>
    </citation>
    <scope>NUCLEOTIDE SEQUENCE [LARGE SCALE GENOMIC DNA]</scope>
    <source>
        <strain evidence="2">AR-01</strain>
    </source>
</reference>
<evidence type="ECO:0000313" key="2">
    <source>
        <dbReference type="EMBL" id="MCD7472104.1"/>
    </source>
</evidence>
<feature type="compositionally biased region" description="Basic and acidic residues" evidence="1">
    <location>
        <begin position="105"/>
        <end position="121"/>
    </location>
</feature>
<protein>
    <submittedName>
        <fullName evidence="2">Uncharacterized protein</fullName>
    </submittedName>
</protein>
<accession>A0ABS8TNI8</accession>
<feature type="compositionally biased region" description="Low complexity" evidence="1">
    <location>
        <begin position="1"/>
        <end position="17"/>
    </location>
</feature>
<sequence>MQLMSFLRSSPSSSKRSNYSRHFDTPEEETSEHVGGAMLPIFLNNLQRNNDRDLVEVTLELDDNSFVLCSVKPSPEHNTKFGAGEEENSPSGFLSSSRYAASRLRSPERDDHHRFPTLSGREEMKSKLKLVRNKSSAQRALGGLRFIRSYM</sequence>
<evidence type="ECO:0000313" key="3">
    <source>
        <dbReference type="Proteomes" id="UP000823775"/>
    </source>
</evidence>